<dbReference type="EMBL" id="NKHZ01000036">
    <property type="protein sequence ID" value="PNS18954.1"/>
    <property type="molecule type" value="Genomic_DNA"/>
</dbReference>
<evidence type="ECO:0000256" key="1">
    <source>
        <dbReference type="ARBA" id="ARBA00006484"/>
    </source>
</evidence>
<dbReference type="Gene3D" id="3.40.50.720">
    <property type="entry name" value="NAD(P)-binding Rossmann-like Domain"/>
    <property type="match status" value="1"/>
</dbReference>
<reference evidence="4 5" key="1">
    <citation type="submission" date="2017-06" db="EMBL/GenBank/DDBJ databases">
        <title>Draft genome sequence of a variant of Elsinoe murrayae.</title>
        <authorList>
            <person name="Cheng Q."/>
        </authorList>
    </citation>
    <scope>NUCLEOTIDE SEQUENCE [LARGE SCALE GENOMIC DNA]</scope>
    <source>
        <strain evidence="4 5">CQ-2017a</strain>
    </source>
</reference>
<accession>A0A2K1QV68</accession>
<dbReference type="PRINTS" id="PR00081">
    <property type="entry name" value="GDHRDH"/>
</dbReference>
<dbReference type="PANTHER" id="PTHR42760">
    <property type="entry name" value="SHORT-CHAIN DEHYDROGENASES/REDUCTASES FAMILY MEMBER"/>
    <property type="match status" value="1"/>
</dbReference>
<comment type="similarity">
    <text evidence="1 3">Belongs to the short-chain dehydrogenases/reductases (SDR) family.</text>
</comment>
<name>A0A2K1QV68_9PEZI</name>
<dbReference type="Pfam" id="PF00106">
    <property type="entry name" value="adh_short"/>
    <property type="match status" value="1"/>
</dbReference>
<evidence type="ECO:0000313" key="4">
    <source>
        <dbReference type="EMBL" id="PNS18954.1"/>
    </source>
</evidence>
<dbReference type="AlphaFoldDB" id="A0A2K1QV68"/>
<evidence type="ECO:0000256" key="2">
    <source>
        <dbReference type="ARBA" id="ARBA00023002"/>
    </source>
</evidence>
<dbReference type="CDD" id="cd05233">
    <property type="entry name" value="SDR_c"/>
    <property type="match status" value="1"/>
</dbReference>
<protein>
    <submittedName>
        <fullName evidence="4">NADP-dependent 3-hydroxy acid dehydrogenase</fullName>
    </submittedName>
</protein>
<dbReference type="InterPro" id="IPR002347">
    <property type="entry name" value="SDR_fam"/>
</dbReference>
<dbReference type="SUPFAM" id="SSF51735">
    <property type="entry name" value="NAD(P)-binding Rossmann-fold domains"/>
    <property type="match status" value="1"/>
</dbReference>
<keyword evidence="2" id="KW-0560">Oxidoreductase</keyword>
<proteinExistence type="inferred from homology"/>
<comment type="caution">
    <text evidence="4">The sequence shown here is derived from an EMBL/GenBank/DDBJ whole genome shotgun (WGS) entry which is preliminary data.</text>
</comment>
<dbReference type="PANTHER" id="PTHR42760:SF37">
    <property type="entry name" value="CLAVALDEHYDE DEHYDROGENASE"/>
    <property type="match status" value="1"/>
</dbReference>
<organism evidence="4 5">
    <name type="scientific">Sphaceloma murrayae</name>
    <dbReference type="NCBI Taxonomy" id="2082308"/>
    <lineage>
        <taxon>Eukaryota</taxon>
        <taxon>Fungi</taxon>
        <taxon>Dikarya</taxon>
        <taxon>Ascomycota</taxon>
        <taxon>Pezizomycotina</taxon>
        <taxon>Dothideomycetes</taxon>
        <taxon>Dothideomycetidae</taxon>
        <taxon>Myriangiales</taxon>
        <taxon>Elsinoaceae</taxon>
        <taxon>Sphaceloma</taxon>
    </lineage>
</organism>
<evidence type="ECO:0000256" key="3">
    <source>
        <dbReference type="RuleBase" id="RU000363"/>
    </source>
</evidence>
<sequence length="296" mass="31909">MAKPDFNAAAFRFTPTFHNDTYPFISPTKLNLSGYTVLITGASRGIGLATAHSYAAAGASQIAVAARSAPTSLVPALLATASAASRPPPQILPLSIDVTSEDSITAAVQLLTSTFSRLDILVNNAGYLESFRPIASSSSSDWWDVMTINLRGPYLLSRAFLPLLLSTESGQKTILNTSSIGALLIRPGASGYQTSKFALMRLTEFLAAEYGAQGLLAVCFHPGGVMTELAKVMPEETHVNLQDKPELAGDTVAWLTGERREWLQGRYFSVNWDMEEFEGMKERVAEGDLLKMKLGV</sequence>
<dbReference type="GO" id="GO:0016616">
    <property type="term" value="F:oxidoreductase activity, acting on the CH-OH group of donors, NAD or NADP as acceptor"/>
    <property type="evidence" value="ECO:0007669"/>
    <property type="project" value="TreeGrafter"/>
</dbReference>
<dbReference type="InParanoid" id="A0A2K1QV68"/>
<dbReference type="InterPro" id="IPR036291">
    <property type="entry name" value="NAD(P)-bd_dom_sf"/>
</dbReference>
<dbReference type="OrthoDB" id="1933717at2759"/>
<dbReference type="PRINTS" id="PR00080">
    <property type="entry name" value="SDRFAMILY"/>
</dbReference>
<dbReference type="Proteomes" id="UP000243797">
    <property type="component" value="Unassembled WGS sequence"/>
</dbReference>
<keyword evidence="5" id="KW-1185">Reference proteome</keyword>
<evidence type="ECO:0000313" key="5">
    <source>
        <dbReference type="Proteomes" id="UP000243797"/>
    </source>
</evidence>
<gene>
    <name evidence="4" type="ORF">CAC42_6049</name>
</gene>
<dbReference type="STRING" id="2082308.A0A2K1QV68"/>